<dbReference type="Pfam" id="PF07596">
    <property type="entry name" value="SBP_bac_10"/>
    <property type="match status" value="1"/>
</dbReference>
<evidence type="ECO:0000256" key="3">
    <source>
        <dbReference type="ARBA" id="ARBA00022692"/>
    </source>
</evidence>
<feature type="domain" description="DUF1559" evidence="6">
    <location>
        <begin position="30"/>
        <end position="316"/>
    </location>
</feature>
<dbReference type="RefSeq" id="WP_246128320.1">
    <property type="nucleotide sequence ID" value="NZ_CP036299.1"/>
</dbReference>
<evidence type="ECO:0000256" key="1">
    <source>
        <dbReference type="ARBA" id="ARBA00004167"/>
    </source>
</evidence>
<dbReference type="AlphaFoldDB" id="A0A518GIF8"/>
<dbReference type="GO" id="GO:0016020">
    <property type="term" value="C:membrane"/>
    <property type="evidence" value="ECO:0007669"/>
    <property type="project" value="UniProtKB-SubCell"/>
</dbReference>
<evidence type="ECO:0000256" key="4">
    <source>
        <dbReference type="ARBA" id="ARBA00022989"/>
    </source>
</evidence>
<dbReference type="KEGG" id="peh:Spb1_02250"/>
<evidence type="ECO:0000256" key="5">
    <source>
        <dbReference type="ARBA" id="ARBA00023136"/>
    </source>
</evidence>
<gene>
    <name evidence="7" type="ORF">Spb1_02250</name>
</gene>
<dbReference type="InterPro" id="IPR012902">
    <property type="entry name" value="N_methyl_site"/>
</dbReference>
<dbReference type="InterPro" id="IPR002416">
    <property type="entry name" value="T2SS_protein-GspH"/>
</dbReference>
<keyword evidence="4" id="KW-1133">Transmembrane helix</keyword>
<dbReference type="InterPro" id="IPR045584">
    <property type="entry name" value="Pilin-like"/>
</dbReference>
<evidence type="ECO:0000313" key="7">
    <source>
        <dbReference type="EMBL" id="QDV28362.1"/>
    </source>
</evidence>
<keyword evidence="5" id="KW-0472">Membrane</keyword>
<proteinExistence type="predicted"/>
<evidence type="ECO:0000256" key="2">
    <source>
        <dbReference type="ARBA" id="ARBA00022481"/>
    </source>
</evidence>
<sequence length="333" mass="36155">MSRRGFTLIELLVVIAIIAILIALLLPAVQQAREAARRTQCRNNLKQMGLALHNYHDVAGVFPMGTRGGDIYVQAGVKNGTNWRVALLPYMDQAPLFNSLNFSTGNFSAGTDPALAYSGGNERLRNFVFSGYLCPSSSLEIFPQTYTSNSGASQTFNNQGNGMGIQYVGIMGAAPNFAWTPATTGHRDCGQGWSCNQGMLRMNQATGIRNATDGTSNTIVIAEQSGFTGGSNRTSNYFGGWFGARNQSTITDTTCTDHWQTGTTCVRHPPNSRIFDAGNDLIYRNNTMLTSFHTGGVHVLLGDGAVRFVSDNIDFQMLKMLCIRDDGQVIGEF</sequence>
<reference evidence="7 8" key="1">
    <citation type="submission" date="2019-02" db="EMBL/GenBank/DDBJ databases">
        <title>Deep-cultivation of Planctomycetes and their phenomic and genomic characterization uncovers novel biology.</title>
        <authorList>
            <person name="Wiegand S."/>
            <person name="Jogler M."/>
            <person name="Boedeker C."/>
            <person name="Pinto D."/>
            <person name="Vollmers J."/>
            <person name="Rivas-Marin E."/>
            <person name="Kohn T."/>
            <person name="Peeters S.H."/>
            <person name="Heuer A."/>
            <person name="Rast P."/>
            <person name="Oberbeckmann S."/>
            <person name="Bunk B."/>
            <person name="Jeske O."/>
            <person name="Meyerdierks A."/>
            <person name="Storesund J.E."/>
            <person name="Kallscheuer N."/>
            <person name="Luecker S."/>
            <person name="Lage O.M."/>
            <person name="Pohl T."/>
            <person name="Merkel B.J."/>
            <person name="Hornburger P."/>
            <person name="Mueller R.-W."/>
            <person name="Bruemmer F."/>
            <person name="Labrenz M."/>
            <person name="Spormann A.M."/>
            <person name="Op den Camp H."/>
            <person name="Overmann J."/>
            <person name="Amann R."/>
            <person name="Jetten M.S.M."/>
            <person name="Mascher T."/>
            <person name="Medema M.H."/>
            <person name="Devos D.P."/>
            <person name="Kaster A.-K."/>
            <person name="Ovreas L."/>
            <person name="Rohde M."/>
            <person name="Galperin M.Y."/>
            <person name="Jogler C."/>
        </authorList>
    </citation>
    <scope>NUCLEOTIDE SEQUENCE [LARGE SCALE GENOMIC DNA]</scope>
    <source>
        <strain evidence="7 8">Spb1</strain>
    </source>
</reference>
<protein>
    <submittedName>
        <fullName evidence="7">Putative major pilin subunit</fullName>
    </submittedName>
</protein>
<accession>A0A518GIF8</accession>
<dbReference type="SUPFAM" id="SSF54523">
    <property type="entry name" value="Pili subunits"/>
    <property type="match status" value="1"/>
</dbReference>
<keyword evidence="2" id="KW-0488">Methylation</keyword>
<dbReference type="PANTHER" id="PTHR30093">
    <property type="entry name" value="GENERAL SECRETION PATHWAY PROTEIN G"/>
    <property type="match status" value="1"/>
</dbReference>
<dbReference type="InterPro" id="IPR011453">
    <property type="entry name" value="DUF1559"/>
</dbReference>
<dbReference type="Pfam" id="PF07963">
    <property type="entry name" value="N_methyl"/>
    <property type="match status" value="1"/>
</dbReference>
<dbReference type="EMBL" id="CP036299">
    <property type="protein sequence ID" value="QDV28362.1"/>
    <property type="molecule type" value="Genomic_DNA"/>
</dbReference>
<keyword evidence="3" id="KW-0812">Transmembrane</keyword>
<dbReference type="PROSITE" id="PS00409">
    <property type="entry name" value="PROKAR_NTER_METHYL"/>
    <property type="match status" value="1"/>
</dbReference>
<dbReference type="PANTHER" id="PTHR30093:SF2">
    <property type="entry name" value="TYPE II SECRETION SYSTEM PROTEIN H"/>
    <property type="match status" value="1"/>
</dbReference>
<dbReference type="GO" id="GO:0015628">
    <property type="term" value="P:protein secretion by the type II secretion system"/>
    <property type="evidence" value="ECO:0007669"/>
    <property type="project" value="InterPro"/>
</dbReference>
<name>A0A518GIF8_9PLAN</name>
<dbReference type="GO" id="GO:0015627">
    <property type="term" value="C:type II protein secretion system complex"/>
    <property type="evidence" value="ECO:0007669"/>
    <property type="project" value="InterPro"/>
</dbReference>
<dbReference type="Gene3D" id="3.30.700.10">
    <property type="entry name" value="Glycoprotein, Type 4 Pilin"/>
    <property type="match status" value="1"/>
</dbReference>
<evidence type="ECO:0000313" key="8">
    <source>
        <dbReference type="Proteomes" id="UP000315349"/>
    </source>
</evidence>
<comment type="subcellular location">
    <subcellularLocation>
        <location evidence="1">Membrane</location>
        <topology evidence="1">Single-pass membrane protein</topology>
    </subcellularLocation>
</comment>
<keyword evidence="8" id="KW-1185">Reference proteome</keyword>
<dbReference type="NCBIfam" id="TIGR04294">
    <property type="entry name" value="pre_pil_HX9DG"/>
    <property type="match status" value="1"/>
</dbReference>
<dbReference type="PRINTS" id="PR00885">
    <property type="entry name" value="BCTERIALGSPH"/>
</dbReference>
<dbReference type="InterPro" id="IPR027558">
    <property type="entry name" value="Pre_pil_HX9DG_C"/>
</dbReference>
<dbReference type="Proteomes" id="UP000315349">
    <property type="component" value="Chromosome"/>
</dbReference>
<evidence type="ECO:0000259" key="6">
    <source>
        <dbReference type="Pfam" id="PF07596"/>
    </source>
</evidence>
<dbReference type="NCBIfam" id="TIGR02532">
    <property type="entry name" value="IV_pilin_GFxxxE"/>
    <property type="match status" value="1"/>
</dbReference>
<organism evidence="7 8">
    <name type="scientific">Planctopirus ephydatiae</name>
    <dbReference type="NCBI Taxonomy" id="2528019"/>
    <lineage>
        <taxon>Bacteria</taxon>
        <taxon>Pseudomonadati</taxon>
        <taxon>Planctomycetota</taxon>
        <taxon>Planctomycetia</taxon>
        <taxon>Planctomycetales</taxon>
        <taxon>Planctomycetaceae</taxon>
        <taxon>Planctopirus</taxon>
    </lineage>
</organism>